<dbReference type="AlphaFoldDB" id="H2YU83"/>
<evidence type="ECO:0000313" key="3">
    <source>
        <dbReference type="Proteomes" id="UP000007875"/>
    </source>
</evidence>
<keyword evidence="1" id="KW-0732">Signal</keyword>
<proteinExistence type="predicted"/>
<dbReference type="Ensembl" id="ENSCSAVT00000009007.1">
    <property type="protein sequence ID" value="ENSCSAVP00000008893.1"/>
    <property type="gene ID" value="ENSCSAVG00000005272.1"/>
</dbReference>
<evidence type="ECO:0000313" key="2">
    <source>
        <dbReference type="Ensembl" id="ENSCSAVP00000008893.1"/>
    </source>
</evidence>
<dbReference type="GeneTree" id="ENSGT00940000181368"/>
<dbReference type="HOGENOM" id="CLU_2941037_0_0_1"/>
<feature type="chain" id="PRO_5003578331" evidence="1">
    <location>
        <begin position="22"/>
        <end position="60"/>
    </location>
</feature>
<protein>
    <submittedName>
        <fullName evidence="2">Uncharacterized protein</fullName>
    </submittedName>
</protein>
<reference evidence="2" key="3">
    <citation type="submission" date="2025-09" db="UniProtKB">
        <authorList>
            <consortium name="Ensembl"/>
        </authorList>
    </citation>
    <scope>IDENTIFICATION</scope>
</reference>
<name>H2YU83_CIOSA</name>
<reference evidence="3" key="1">
    <citation type="submission" date="2003-08" db="EMBL/GenBank/DDBJ databases">
        <authorList>
            <person name="Birren B."/>
            <person name="Nusbaum C."/>
            <person name="Abebe A."/>
            <person name="Abouelleil A."/>
            <person name="Adekoya E."/>
            <person name="Ait-zahra M."/>
            <person name="Allen N."/>
            <person name="Allen T."/>
            <person name="An P."/>
            <person name="Anderson M."/>
            <person name="Anderson S."/>
            <person name="Arachchi H."/>
            <person name="Armbruster J."/>
            <person name="Bachantsang P."/>
            <person name="Baldwin J."/>
            <person name="Barry A."/>
            <person name="Bayul T."/>
            <person name="Blitshsteyn B."/>
            <person name="Bloom T."/>
            <person name="Blye J."/>
            <person name="Boguslavskiy L."/>
            <person name="Borowsky M."/>
            <person name="Boukhgalter B."/>
            <person name="Brunache A."/>
            <person name="Butler J."/>
            <person name="Calixte N."/>
            <person name="Calvo S."/>
            <person name="Camarata J."/>
            <person name="Campo K."/>
            <person name="Chang J."/>
            <person name="Cheshatsang Y."/>
            <person name="Citroen M."/>
            <person name="Collymore A."/>
            <person name="Considine T."/>
            <person name="Cook A."/>
            <person name="Cooke P."/>
            <person name="Corum B."/>
            <person name="Cuomo C."/>
            <person name="David R."/>
            <person name="Dawoe T."/>
            <person name="Degray S."/>
            <person name="Dodge S."/>
            <person name="Dooley K."/>
            <person name="Dorje P."/>
            <person name="Dorjee K."/>
            <person name="Dorris L."/>
            <person name="Duffey N."/>
            <person name="Dupes A."/>
            <person name="Elkins T."/>
            <person name="Engels R."/>
            <person name="Erickson J."/>
            <person name="Farina A."/>
            <person name="Faro S."/>
            <person name="Ferreira P."/>
            <person name="Fischer H."/>
            <person name="Fitzgerald M."/>
            <person name="Foley K."/>
            <person name="Gage D."/>
            <person name="Galagan J."/>
            <person name="Gearin G."/>
            <person name="Gnerre S."/>
            <person name="Gnirke A."/>
            <person name="Goyette A."/>
            <person name="Graham J."/>
            <person name="Grandbois E."/>
            <person name="Gyaltsen K."/>
            <person name="Hafez N."/>
            <person name="Hagopian D."/>
            <person name="Hagos B."/>
            <person name="Hall J."/>
            <person name="Hatcher B."/>
            <person name="Heller A."/>
            <person name="Higgins H."/>
            <person name="Honan T."/>
            <person name="Horn A."/>
            <person name="Houde N."/>
            <person name="Hughes L."/>
            <person name="Hulme W."/>
            <person name="Husby E."/>
            <person name="Iliev I."/>
            <person name="Jaffe D."/>
            <person name="Jones C."/>
            <person name="Kamal M."/>
            <person name="Kamat A."/>
            <person name="Kamvysselis M."/>
            <person name="Karlsson E."/>
            <person name="Kells C."/>
            <person name="Kieu A."/>
            <person name="Kisner P."/>
            <person name="Kodira C."/>
            <person name="Kulbokas E."/>
            <person name="Labutti K."/>
            <person name="Lama D."/>
            <person name="Landers T."/>
            <person name="Leger J."/>
            <person name="Levine S."/>
            <person name="Lewis D."/>
            <person name="Lewis T."/>
            <person name="Lindblad-toh K."/>
            <person name="Liu X."/>
            <person name="Lokyitsang T."/>
            <person name="Lokyitsang Y."/>
            <person name="Lucien O."/>
            <person name="Lui A."/>
            <person name="Ma L.J."/>
            <person name="Mabbitt R."/>
            <person name="Macdonald J."/>
            <person name="Maclean C."/>
            <person name="Major J."/>
            <person name="Manning J."/>
            <person name="Marabella R."/>
            <person name="Maru K."/>
            <person name="Matthews C."/>
            <person name="Mauceli E."/>
            <person name="Mccarthy M."/>
            <person name="Mcdonough S."/>
            <person name="Mcghee T."/>
            <person name="Meldrim J."/>
            <person name="Meneus L."/>
            <person name="Mesirov J."/>
            <person name="Mihalev A."/>
            <person name="Mihova T."/>
            <person name="Mikkelsen T."/>
            <person name="Mlenga V."/>
            <person name="Moru K."/>
            <person name="Mozes J."/>
            <person name="Mulrain L."/>
            <person name="Munson G."/>
            <person name="Naylor J."/>
            <person name="Newes C."/>
            <person name="Nguyen C."/>
            <person name="Nguyen N."/>
            <person name="Nguyen T."/>
            <person name="Nicol R."/>
            <person name="Nielsen C."/>
            <person name="Nizzari M."/>
            <person name="Norbu C."/>
            <person name="Norbu N."/>
            <person name="O'donnell P."/>
            <person name="Okoawo O."/>
            <person name="O'leary S."/>
            <person name="Omotosho B."/>
            <person name="O'neill K."/>
            <person name="Osman S."/>
            <person name="Parker S."/>
            <person name="Perrin D."/>
            <person name="Phunkhang P."/>
            <person name="Piqani B."/>
            <person name="Purcell S."/>
            <person name="Rachupka T."/>
            <person name="Ramasamy U."/>
            <person name="Rameau R."/>
            <person name="Ray V."/>
            <person name="Raymond C."/>
            <person name="Retta R."/>
            <person name="Richardson S."/>
            <person name="Rise C."/>
            <person name="Rodriguez J."/>
            <person name="Rogers J."/>
            <person name="Rogov P."/>
            <person name="Rutman M."/>
            <person name="Schupbach R."/>
            <person name="Seaman C."/>
            <person name="Settipalli S."/>
            <person name="Sharpe T."/>
            <person name="Sheridan J."/>
            <person name="Sherpa N."/>
            <person name="Shi J."/>
            <person name="Smirnov S."/>
            <person name="Smith C."/>
            <person name="Sougnez C."/>
            <person name="Spencer B."/>
            <person name="Stalker J."/>
            <person name="Stange-thomann N."/>
            <person name="Stavropoulos S."/>
            <person name="Stetson K."/>
            <person name="Stone C."/>
            <person name="Stone S."/>
            <person name="Stubbs M."/>
            <person name="Talamas J."/>
            <person name="Tchuinga P."/>
            <person name="Tenzing P."/>
            <person name="Tesfaye S."/>
            <person name="Theodore J."/>
            <person name="Thoulutsang Y."/>
            <person name="Topham K."/>
            <person name="Towey S."/>
            <person name="Tsamla T."/>
            <person name="Tsomo N."/>
            <person name="Vallee D."/>
            <person name="Vassiliev H."/>
            <person name="Venkataraman V."/>
            <person name="Vinson J."/>
            <person name="Vo A."/>
            <person name="Wade C."/>
            <person name="Wang S."/>
            <person name="Wangchuk T."/>
            <person name="Wangdi T."/>
            <person name="Whittaker C."/>
            <person name="Wilkinson J."/>
            <person name="Wu Y."/>
            <person name="Wyman D."/>
            <person name="Yadav S."/>
            <person name="Yang S."/>
            <person name="Yang X."/>
            <person name="Yeager S."/>
            <person name="Yee E."/>
            <person name="Young G."/>
            <person name="Zainoun J."/>
            <person name="Zembeck L."/>
            <person name="Zimmer A."/>
            <person name="Zody M."/>
            <person name="Lander E."/>
        </authorList>
    </citation>
    <scope>NUCLEOTIDE SEQUENCE [LARGE SCALE GENOMIC DNA]</scope>
</reference>
<dbReference type="Proteomes" id="UP000007875">
    <property type="component" value="Unassembled WGS sequence"/>
</dbReference>
<feature type="signal peptide" evidence="1">
    <location>
        <begin position="1"/>
        <end position="21"/>
    </location>
</feature>
<reference evidence="2" key="2">
    <citation type="submission" date="2025-08" db="UniProtKB">
        <authorList>
            <consortium name="Ensembl"/>
        </authorList>
    </citation>
    <scope>IDENTIFICATION</scope>
</reference>
<organism evidence="2 3">
    <name type="scientific">Ciona savignyi</name>
    <name type="common">Pacific transparent sea squirt</name>
    <dbReference type="NCBI Taxonomy" id="51511"/>
    <lineage>
        <taxon>Eukaryota</taxon>
        <taxon>Metazoa</taxon>
        <taxon>Chordata</taxon>
        <taxon>Tunicata</taxon>
        <taxon>Ascidiacea</taxon>
        <taxon>Phlebobranchia</taxon>
        <taxon>Cionidae</taxon>
        <taxon>Ciona</taxon>
    </lineage>
</organism>
<sequence length="60" mass="7175">MNKSILILLLAIALIMMSAETDAWHRRRYWNQRNQDLLEDRAMDAEHEGDEFEELELNSQ</sequence>
<dbReference type="InParanoid" id="H2YU83"/>
<evidence type="ECO:0000256" key="1">
    <source>
        <dbReference type="SAM" id="SignalP"/>
    </source>
</evidence>
<accession>H2YU83</accession>
<keyword evidence="3" id="KW-1185">Reference proteome</keyword>